<dbReference type="PANTHER" id="PTHR11070">
    <property type="entry name" value="UVRD / RECB / PCRA DNA HELICASE FAMILY MEMBER"/>
    <property type="match status" value="1"/>
</dbReference>
<evidence type="ECO:0000256" key="1">
    <source>
        <dbReference type="ARBA" id="ARBA00022741"/>
    </source>
</evidence>
<evidence type="ECO:0000256" key="2">
    <source>
        <dbReference type="ARBA" id="ARBA00022801"/>
    </source>
</evidence>
<keyword evidence="7" id="KW-1185">Reference proteome</keyword>
<accession>A0A0L6TX73</accession>
<dbReference type="GO" id="GO:0005524">
    <property type="term" value="F:ATP binding"/>
    <property type="evidence" value="ECO:0007669"/>
    <property type="project" value="UniProtKB-KW"/>
</dbReference>
<evidence type="ECO:0000259" key="5">
    <source>
        <dbReference type="Pfam" id="PF00580"/>
    </source>
</evidence>
<protein>
    <recommendedName>
        <fullName evidence="5">UvrD-like helicase ATP-binding domain-containing protein</fullName>
    </recommendedName>
</protein>
<dbReference type="PANTHER" id="PTHR11070:SF2">
    <property type="entry name" value="ATP-DEPENDENT DNA HELICASE SRS2"/>
    <property type="match status" value="1"/>
</dbReference>
<dbReference type="Gene3D" id="3.40.50.300">
    <property type="entry name" value="P-loop containing nucleotide triphosphate hydrolases"/>
    <property type="match status" value="1"/>
</dbReference>
<dbReference type="GO" id="GO:0016787">
    <property type="term" value="F:hydrolase activity"/>
    <property type="evidence" value="ECO:0007669"/>
    <property type="project" value="UniProtKB-KW"/>
</dbReference>
<dbReference type="Proteomes" id="UP000036873">
    <property type="component" value="Unassembled WGS sequence"/>
</dbReference>
<comment type="caution">
    <text evidence="6">The sequence shown here is derived from an EMBL/GenBank/DDBJ whole genome shotgun (WGS) entry which is preliminary data.</text>
</comment>
<keyword evidence="1" id="KW-0547">Nucleotide-binding</keyword>
<keyword evidence="2" id="KW-0378">Hydrolase</keyword>
<dbReference type="EMBL" id="LGYO01000079">
    <property type="protein sequence ID" value="KNZ40185.1"/>
    <property type="molecule type" value="Genomic_DNA"/>
</dbReference>
<feature type="non-terminal residue" evidence="6">
    <location>
        <position position="73"/>
    </location>
</feature>
<keyword evidence="4" id="KW-0067">ATP-binding</keyword>
<evidence type="ECO:0000313" key="7">
    <source>
        <dbReference type="Proteomes" id="UP000036873"/>
    </source>
</evidence>
<sequence>MADSLKNCFLVNAPAGSGKTTQIKAMVKKCILENPRDNILCITYTNRAADELSRDVDAKNVFIGTIHSFLNSF</sequence>
<dbReference type="SUPFAM" id="SSF52540">
    <property type="entry name" value="P-loop containing nucleoside triphosphate hydrolases"/>
    <property type="match status" value="1"/>
</dbReference>
<dbReference type="InterPro" id="IPR014016">
    <property type="entry name" value="UvrD-like_ATP-bd"/>
</dbReference>
<dbReference type="GO" id="GO:0003677">
    <property type="term" value="F:DNA binding"/>
    <property type="evidence" value="ECO:0007669"/>
    <property type="project" value="InterPro"/>
</dbReference>
<feature type="domain" description="UvrD-like helicase ATP-binding" evidence="5">
    <location>
        <begin position="4"/>
        <end position="70"/>
    </location>
</feature>
<keyword evidence="3" id="KW-0347">Helicase</keyword>
<evidence type="ECO:0000256" key="4">
    <source>
        <dbReference type="ARBA" id="ARBA00022840"/>
    </source>
</evidence>
<dbReference type="GO" id="GO:0043138">
    <property type="term" value="F:3'-5' DNA helicase activity"/>
    <property type="evidence" value="ECO:0007669"/>
    <property type="project" value="TreeGrafter"/>
</dbReference>
<evidence type="ECO:0000256" key="3">
    <source>
        <dbReference type="ARBA" id="ARBA00022806"/>
    </source>
</evidence>
<name>A0A0L6TX73_9FIRM</name>
<gene>
    <name evidence="6" type="ORF">AKG39_18975</name>
</gene>
<dbReference type="InterPro" id="IPR000212">
    <property type="entry name" value="DNA_helicase_UvrD/REP"/>
</dbReference>
<dbReference type="InterPro" id="IPR027417">
    <property type="entry name" value="P-loop_NTPase"/>
</dbReference>
<dbReference type="Pfam" id="PF00580">
    <property type="entry name" value="UvrD-helicase"/>
    <property type="match status" value="1"/>
</dbReference>
<dbReference type="AlphaFoldDB" id="A0A0L6TX73"/>
<dbReference type="GO" id="GO:0000725">
    <property type="term" value="P:recombinational repair"/>
    <property type="evidence" value="ECO:0007669"/>
    <property type="project" value="TreeGrafter"/>
</dbReference>
<organism evidence="6 7">
    <name type="scientific">Acetobacterium bakii</name>
    <dbReference type="NCBI Taxonomy" id="52689"/>
    <lineage>
        <taxon>Bacteria</taxon>
        <taxon>Bacillati</taxon>
        <taxon>Bacillota</taxon>
        <taxon>Clostridia</taxon>
        <taxon>Eubacteriales</taxon>
        <taxon>Eubacteriaceae</taxon>
        <taxon>Acetobacterium</taxon>
    </lineage>
</organism>
<evidence type="ECO:0000313" key="6">
    <source>
        <dbReference type="EMBL" id="KNZ40185.1"/>
    </source>
</evidence>
<reference evidence="7" key="1">
    <citation type="submission" date="2015-07" db="EMBL/GenBank/DDBJ databases">
        <title>Draft genome sequence of Acetobacterium bakii DSM 8293, a potential psychrophilic chemical producer through syngas fermentation.</title>
        <authorList>
            <person name="Song Y."/>
            <person name="Hwang S."/>
            <person name="Cho B.-K."/>
        </authorList>
    </citation>
    <scope>NUCLEOTIDE SEQUENCE [LARGE SCALE GENOMIC DNA]</scope>
    <source>
        <strain evidence="7">DSM 8239</strain>
    </source>
</reference>
<dbReference type="RefSeq" id="WP_083439678.1">
    <property type="nucleotide sequence ID" value="NZ_LGYO01000079.1"/>
</dbReference>
<dbReference type="STRING" id="52689.AKG39_18975"/>
<proteinExistence type="predicted"/>